<sequence length="479" mass="56127">MNLKTNNIISPYMVLTLVPFLLLMFTRALGFDGLYGQDSYEYLRYSNALYNALNGGESAGDYFWPLYYPLFGAIANFVFGNITITLSSITLIASIISSIYLFKIIRLLYDNTEYALHFIILFFILSPSIFVFGVVIMSDLLSTCFIILAIYHALKFNKQSVTRSLYYAAVFALSAIMTRYASFVVLVPFGFLILFKLLKHKRQLVHLLPILIILGILSIPHFYIRSDNVSGFLNHDWLQQWSFLNFFKSEFNTVDGTSYNKLPNIFYAFYNAYHPKFLIIGIVLLAAIAFKKLKFKPNKTILISYLLYSLFLAGIPFQNSRFLVLNFGLILILLFPVFQSLLHKFSARKKIRNSTFLFILLIQITLCIYVFRPFYHRNQLEKRIVTLMKPYQNKTLYSFDIDIALKGRALNFDYKNMWIERYSNFNSNAMVLFNPNKFRIQWKDKNPMLNWKNMEDNYRLKLIKEGPEGWKLYELKNKN</sequence>
<dbReference type="InterPro" id="IPR038731">
    <property type="entry name" value="RgtA/B/C-like"/>
</dbReference>
<feature type="transmembrane region" description="Helical" evidence="1">
    <location>
        <begin position="300"/>
        <end position="317"/>
    </location>
</feature>
<feature type="domain" description="Glycosyltransferase RgtA/B/C/D-like" evidence="2">
    <location>
        <begin position="65"/>
        <end position="217"/>
    </location>
</feature>
<accession>A0ABR6XYL4</accession>
<feature type="transmembrane region" description="Helical" evidence="1">
    <location>
        <begin position="73"/>
        <end position="102"/>
    </location>
</feature>
<evidence type="ECO:0000313" key="3">
    <source>
        <dbReference type="EMBL" id="MBC3845571.1"/>
    </source>
</evidence>
<dbReference type="RefSeq" id="WP_186844679.1">
    <property type="nucleotide sequence ID" value="NZ_JACOME010000001.1"/>
</dbReference>
<keyword evidence="1" id="KW-0812">Transmembrane</keyword>
<keyword evidence="4" id="KW-1185">Reference proteome</keyword>
<comment type="caution">
    <text evidence="3">The sequence shown here is derived from an EMBL/GenBank/DDBJ whole genome shotgun (WGS) entry which is preliminary data.</text>
</comment>
<name>A0ABR6XYL4_9FLAO</name>
<dbReference type="EMBL" id="JACOME010000001">
    <property type="protein sequence ID" value="MBC3845571.1"/>
    <property type="molecule type" value="Genomic_DNA"/>
</dbReference>
<dbReference type="Pfam" id="PF13231">
    <property type="entry name" value="PMT_2"/>
    <property type="match status" value="1"/>
</dbReference>
<gene>
    <name evidence="3" type="ORF">H6H04_04180</name>
</gene>
<proteinExistence type="predicted"/>
<organism evidence="3 4">
    <name type="scientific">Winogradskyella echinorum</name>
    <dbReference type="NCBI Taxonomy" id="538189"/>
    <lineage>
        <taxon>Bacteria</taxon>
        <taxon>Pseudomonadati</taxon>
        <taxon>Bacteroidota</taxon>
        <taxon>Flavobacteriia</taxon>
        <taxon>Flavobacteriales</taxon>
        <taxon>Flavobacteriaceae</taxon>
        <taxon>Winogradskyella</taxon>
    </lineage>
</organism>
<keyword evidence="1" id="KW-0472">Membrane</keyword>
<feature type="transmembrane region" description="Helical" evidence="1">
    <location>
        <begin position="114"/>
        <end position="136"/>
    </location>
</feature>
<evidence type="ECO:0000256" key="1">
    <source>
        <dbReference type="SAM" id="Phobius"/>
    </source>
</evidence>
<reference evidence="3 4" key="1">
    <citation type="submission" date="2020-08" db="EMBL/GenBank/DDBJ databases">
        <title>Winogradskyella ouciana sp. nov., isolated from the hadal seawater of the Mariana Trench.</title>
        <authorList>
            <person name="He X."/>
        </authorList>
    </citation>
    <scope>NUCLEOTIDE SEQUENCE [LARGE SCALE GENOMIC DNA]</scope>
    <source>
        <strain evidence="3 4">KCTC 22026</strain>
    </source>
</reference>
<feature type="transmembrane region" description="Helical" evidence="1">
    <location>
        <begin position="323"/>
        <end position="342"/>
    </location>
</feature>
<feature type="transmembrane region" description="Helical" evidence="1">
    <location>
        <begin position="265"/>
        <end position="288"/>
    </location>
</feature>
<evidence type="ECO:0000259" key="2">
    <source>
        <dbReference type="Pfam" id="PF13231"/>
    </source>
</evidence>
<feature type="transmembrane region" description="Helical" evidence="1">
    <location>
        <begin position="354"/>
        <end position="375"/>
    </location>
</feature>
<feature type="transmembrane region" description="Helical" evidence="1">
    <location>
        <begin position="207"/>
        <end position="224"/>
    </location>
</feature>
<feature type="transmembrane region" description="Helical" evidence="1">
    <location>
        <begin position="165"/>
        <end position="195"/>
    </location>
</feature>
<protein>
    <submittedName>
        <fullName evidence="3">Glycosyltransferase family 39 protein</fullName>
    </submittedName>
</protein>
<dbReference type="Proteomes" id="UP000607435">
    <property type="component" value="Unassembled WGS sequence"/>
</dbReference>
<keyword evidence="1" id="KW-1133">Transmembrane helix</keyword>
<evidence type="ECO:0000313" key="4">
    <source>
        <dbReference type="Proteomes" id="UP000607435"/>
    </source>
</evidence>